<evidence type="ECO:0000259" key="1">
    <source>
        <dbReference type="Pfam" id="PF03781"/>
    </source>
</evidence>
<reference evidence="2 3" key="1">
    <citation type="submission" date="2020-07" db="EMBL/GenBank/DDBJ databases">
        <title>Sequencing the genomes of 1000 actinobacteria strains.</title>
        <authorList>
            <person name="Klenk H.-P."/>
        </authorList>
    </citation>
    <scope>NUCLEOTIDE SEQUENCE [LARGE SCALE GENOMIC DNA]</scope>
    <source>
        <strain evidence="2 3">DSM 24723</strain>
    </source>
</reference>
<dbReference type="InterPro" id="IPR051043">
    <property type="entry name" value="Sulfatase_Mod_Factor_Kinase"/>
</dbReference>
<protein>
    <submittedName>
        <fullName evidence="2">Formylglycine-generating enzyme required for sulfatase activity</fullName>
    </submittedName>
</protein>
<dbReference type="Gene3D" id="3.90.1580.10">
    <property type="entry name" value="paralog of FGE (formylglycine-generating enzyme)"/>
    <property type="match status" value="1"/>
</dbReference>
<dbReference type="AlphaFoldDB" id="A0A852X2E4"/>
<organism evidence="2 3">
    <name type="scientific">Janibacter alkaliphilus</name>
    <dbReference type="NCBI Taxonomy" id="1069963"/>
    <lineage>
        <taxon>Bacteria</taxon>
        <taxon>Bacillati</taxon>
        <taxon>Actinomycetota</taxon>
        <taxon>Actinomycetes</taxon>
        <taxon>Micrococcales</taxon>
        <taxon>Intrasporangiaceae</taxon>
        <taxon>Janibacter</taxon>
    </lineage>
</organism>
<keyword evidence="3" id="KW-1185">Reference proteome</keyword>
<evidence type="ECO:0000313" key="2">
    <source>
        <dbReference type="EMBL" id="NYG36647.1"/>
    </source>
</evidence>
<name>A0A852X2E4_9MICO</name>
<dbReference type="InterPro" id="IPR016187">
    <property type="entry name" value="CTDL_fold"/>
</dbReference>
<dbReference type="PANTHER" id="PTHR23150:SF19">
    <property type="entry name" value="FORMYLGLYCINE-GENERATING ENZYME"/>
    <property type="match status" value="1"/>
</dbReference>
<feature type="domain" description="Sulfatase-modifying factor enzyme-like" evidence="1">
    <location>
        <begin position="8"/>
        <end position="263"/>
    </location>
</feature>
<dbReference type="Pfam" id="PF03781">
    <property type="entry name" value="FGE-sulfatase"/>
    <property type="match status" value="1"/>
</dbReference>
<sequence length="263" mass="28080">MLATPWRAVPGGPVRIGSEDPFGYPEDGESPVRTVDLAPVELSAVTVTNADWAAFVAATGHRSLAERSGWSYVVAGFVADPERWPAVAAAPWWLRVDGATWATPEGPGSDVEDRADHPVVHVSHGDATAFARWAGARLPTEVESEAAARGGLDQATFPWGEELTPGGEHRMNVWQGSFPEVNTGEDGWIGTCPVRSYEANGYGLHCVTGNVWEWTASGDDPAVVTKGGSYLCHASYCRRYRPAARQLLAPGSTTGNLGVRLAR</sequence>
<dbReference type="EMBL" id="JACBZX010000001">
    <property type="protein sequence ID" value="NYG36647.1"/>
    <property type="molecule type" value="Genomic_DNA"/>
</dbReference>
<dbReference type="PANTHER" id="PTHR23150">
    <property type="entry name" value="SULFATASE MODIFYING FACTOR 1, 2"/>
    <property type="match status" value="1"/>
</dbReference>
<dbReference type="InterPro" id="IPR005532">
    <property type="entry name" value="SUMF_dom"/>
</dbReference>
<dbReference type="SUPFAM" id="SSF56436">
    <property type="entry name" value="C-type lectin-like"/>
    <property type="match status" value="1"/>
</dbReference>
<accession>A0A852X2E4</accession>
<proteinExistence type="predicted"/>
<comment type="caution">
    <text evidence="2">The sequence shown here is derived from an EMBL/GenBank/DDBJ whole genome shotgun (WGS) entry which is preliminary data.</text>
</comment>
<gene>
    <name evidence="2" type="ORF">BJY28_001116</name>
</gene>
<dbReference type="GO" id="GO:0120147">
    <property type="term" value="F:formylglycine-generating oxidase activity"/>
    <property type="evidence" value="ECO:0007669"/>
    <property type="project" value="TreeGrafter"/>
</dbReference>
<dbReference type="RefSeq" id="WP_343036983.1">
    <property type="nucleotide sequence ID" value="NZ_JACBZX010000001.1"/>
</dbReference>
<dbReference type="InterPro" id="IPR042095">
    <property type="entry name" value="SUMF_sf"/>
</dbReference>
<dbReference type="Proteomes" id="UP000592181">
    <property type="component" value="Unassembled WGS sequence"/>
</dbReference>
<evidence type="ECO:0000313" key="3">
    <source>
        <dbReference type="Proteomes" id="UP000592181"/>
    </source>
</evidence>